<dbReference type="OrthoDB" id="6420822at2759"/>
<dbReference type="PROSITE" id="PS50175">
    <property type="entry name" value="ASP_PROT_RETROV"/>
    <property type="match status" value="1"/>
</dbReference>
<comment type="caution">
    <text evidence="3">The sequence shown here is derived from an EMBL/GenBank/DDBJ whole genome shotgun (WGS) entry which is preliminary data.</text>
</comment>
<dbReference type="PROSITE" id="PS00141">
    <property type="entry name" value="ASP_PROTEASE"/>
    <property type="match status" value="1"/>
</dbReference>
<proteinExistence type="predicted"/>
<dbReference type="InterPro" id="IPR001969">
    <property type="entry name" value="Aspartic_peptidase_AS"/>
</dbReference>
<dbReference type="InterPro" id="IPR055469">
    <property type="entry name" value="DUF7041"/>
</dbReference>
<accession>A0A4Y2PIQ8</accession>
<dbReference type="EMBL" id="BGPR01011251">
    <property type="protein sequence ID" value="GBN50370.1"/>
    <property type="molecule type" value="Genomic_DNA"/>
</dbReference>
<sequence length="313" mass="35299">MPRLEGPYLVIINRSPTTPDEDPAKPDEVLRTYHISALRAYELPVSIDSGTVAPLRRRGRPKNSGGLARLPACPVAKVASLVRGILMNPDGTDPYTHLKTELINRSGESSQQEIRQLLSGEELEKRKRRRIDATCSLPQTSRRLFIRDRISNISFLVDTGSDVSLIPANTYQKRNSSQQTLFAANSSTINAYGQKALSLNFNLRRDFLWTFLIADVSIPILGADFLHYFELVPDLRNKCLRDAKTKLQSVGHLKYADLHSVQISISKDTIYHKLLKNFLLLLNCLPNPNQPVKHTTVHNIVTKGPQWWQNLKG</sequence>
<feature type="domain" description="Peptidase A2" evidence="2">
    <location>
        <begin position="153"/>
        <end position="225"/>
    </location>
</feature>
<keyword evidence="1" id="KW-0378">Hydrolase</keyword>
<evidence type="ECO:0000259" key="2">
    <source>
        <dbReference type="PROSITE" id="PS50175"/>
    </source>
</evidence>
<dbReference type="Pfam" id="PF23055">
    <property type="entry name" value="DUF7041"/>
    <property type="match status" value="1"/>
</dbReference>
<keyword evidence="4" id="KW-1185">Reference proteome</keyword>
<dbReference type="SUPFAM" id="SSF50630">
    <property type="entry name" value="Acid proteases"/>
    <property type="match status" value="1"/>
</dbReference>
<dbReference type="AlphaFoldDB" id="A0A4Y2PIQ8"/>
<evidence type="ECO:0000313" key="3">
    <source>
        <dbReference type="EMBL" id="GBN50370.1"/>
    </source>
</evidence>
<name>A0A4Y2PIQ8_ARAVE</name>
<reference evidence="3 4" key="1">
    <citation type="journal article" date="2019" name="Sci. Rep.">
        <title>Orb-weaving spider Araneus ventricosus genome elucidates the spidroin gene catalogue.</title>
        <authorList>
            <person name="Kono N."/>
            <person name="Nakamura H."/>
            <person name="Ohtoshi R."/>
            <person name="Moran D.A.P."/>
            <person name="Shinohara A."/>
            <person name="Yoshida Y."/>
            <person name="Fujiwara M."/>
            <person name="Mori M."/>
            <person name="Tomita M."/>
            <person name="Arakawa K."/>
        </authorList>
    </citation>
    <scope>NUCLEOTIDE SEQUENCE [LARGE SCALE GENOMIC DNA]</scope>
</reference>
<dbReference type="InterPro" id="IPR021109">
    <property type="entry name" value="Peptidase_aspartic_dom_sf"/>
</dbReference>
<gene>
    <name evidence="3" type="ORF">AVEN_2444_1</name>
</gene>
<evidence type="ECO:0000313" key="4">
    <source>
        <dbReference type="Proteomes" id="UP000499080"/>
    </source>
</evidence>
<evidence type="ECO:0000256" key="1">
    <source>
        <dbReference type="ARBA" id="ARBA00022801"/>
    </source>
</evidence>
<dbReference type="Gene3D" id="2.40.70.10">
    <property type="entry name" value="Acid Proteases"/>
    <property type="match status" value="1"/>
</dbReference>
<dbReference type="FunFam" id="2.40.70.10:FF:000130">
    <property type="entry name" value="Retrovirus-related Pol polyprotein from transposon opus-like Protein"/>
    <property type="match status" value="1"/>
</dbReference>
<dbReference type="GO" id="GO:0004190">
    <property type="term" value="F:aspartic-type endopeptidase activity"/>
    <property type="evidence" value="ECO:0007669"/>
    <property type="project" value="InterPro"/>
</dbReference>
<dbReference type="GO" id="GO:0006508">
    <property type="term" value="P:proteolysis"/>
    <property type="evidence" value="ECO:0007669"/>
    <property type="project" value="InterPro"/>
</dbReference>
<organism evidence="3 4">
    <name type="scientific">Araneus ventricosus</name>
    <name type="common">Orbweaver spider</name>
    <name type="synonym">Epeira ventricosa</name>
    <dbReference type="NCBI Taxonomy" id="182803"/>
    <lineage>
        <taxon>Eukaryota</taxon>
        <taxon>Metazoa</taxon>
        <taxon>Ecdysozoa</taxon>
        <taxon>Arthropoda</taxon>
        <taxon>Chelicerata</taxon>
        <taxon>Arachnida</taxon>
        <taxon>Araneae</taxon>
        <taxon>Araneomorphae</taxon>
        <taxon>Entelegynae</taxon>
        <taxon>Araneoidea</taxon>
        <taxon>Araneidae</taxon>
        <taxon>Araneus</taxon>
    </lineage>
</organism>
<dbReference type="InterPro" id="IPR001995">
    <property type="entry name" value="Peptidase_A2_cat"/>
</dbReference>
<dbReference type="Proteomes" id="UP000499080">
    <property type="component" value="Unassembled WGS sequence"/>
</dbReference>
<protein>
    <recommendedName>
        <fullName evidence="2">Peptidase A2 domain-containing protein</fullName>
    </recommendedName>
</protein>